<dbReference type="STRING" id="1189325.SAMN04488119_103476"/>
<keyword evidence="10" id="KW-1185">Reference proteome</keyword>
<dbReference type="CDD" id="cd18870">
    <property type="entry name" value="NUDIX_AcylCoAdiphos_Nudt19"/>
    <property type="match status" value="1"/>
</dbReference>
<dbReference type="EMBL" id="FRDL01000002">
    <property type="protein sequence ID" value="SHN54708.1"/>
    <property type="molecule type" value="Genomic_DNA"/>
</dbReference>
<keyword evidence="5" id="KW-0460">Magnesium</keyword>
<dbReference type="InterPro" id="IPR000086">
    <property type="entry name" value="NUDIX_hydrolase_dom"/>
</dbReference>
<organism evidence="9 10">
    <name type="scientific">Oceanicella actignis</name>
    <dbReference type="NCBI Taxonomy" id="1189325"/>
    <lineage>
        <taxon>Bacteria</taxon>
        <taxon>Pseudomonadati</taxon>
        <taxon>Pseudomonadota</taxon>
        <taxon>Alphaproteobacteria</taxon>
        <taxon>Rhodobacterales</taxon>
        <taxon>Paracoccaceae</taxon>
        <taxon>Oceanicella</taxon>
    </lineage>
</organism>
<dbReference type="AlphaFoldDB" id="A0A1M7S8G5"/>
<dbReference type="InterPro" id="IPR039121">
    <property type="entry name" value="NUDT19"/>
</dbReference>
<evidence type="ECO:0000313" key="10">
    <source>
        <dbReference type="Proteomes" id="UP000184066"/>
    </source>
</evidence>
<evidence type="ECO:0000256" key="1">
    <source>
        <dbReference type="ARBA" id="ARBA00001936"/>
    </source>
</evidence>
<dbReference type="PANTHER" id="PTHR12318:SF0">
    <property type="entry name" value="ACYL-COENZYME A DIPHOSPHATASE NUDT19"/>
    <property type="match status" value="1"/>
</dbReference>
<reference evidence="9 10" key="1">
    <citation type="submission" date="2016-12" db="EMBL/GenBank/DDBJ databases">
        <authorList>
            <person name="Song W.-J."/>
            <person name="Kurnit D.M."/>
        </authorList>
    </citation>
    <scope>NUCLEOTIDE SEQUENCE [LARGE SCALE GENOMIC DNA]</scope>
    <source>
        <strain evidence="9 10">CGMCC 1.10808</strain>
    </source>
</reference>
<dbReference type="RefSeq" id="WP_083581121.1">
    <property type="nucleotide sequence ID" value="NZ_FOHL01000003.1"/>
</dbReference>
<dbReference type="SUPFAM" id="SSF55811">
    <property type="entry name" value="Nudix"/>
    <property type="match status" value="1"/>
</dbReference>
<evidence type="ECO:0000256" key="7">
    <source>
        <dbReference type="SAM" id="MobiDB-lite"/>
    </source>
</evidence>
<gene>
    <name evidence="9" type="ORF">SAMN05216200_10232</name>
</gene>
<evidence type="ECO:0000256" key="2">
    <source>
        <dbReference type="ARBA" id="ARBA00001946"/>
    </source>
</evidence>
<name>A0A1M7S8G5_9RHOB</name>
<comment type="cofactor">
    <cofactor evidence="2">
        <name>Mg(2+)</name>
        <dbReference type="ChEBI" id="CHEBI:18420"/>
    </cofactor>
</comment>
<evidence type="ECO:0000313" key="9">
    <source>
        <dbReference type="EMBL" id="SHN54708.1"/>
    </source>
</evidence>
<accession>A0A1M7S8G5</accession>
<protein>
    <recommendedName>
        <fullName evidence="8">Nudix hydrolase domain-containing protein</fullName>
    </recommendedName>
</protein>
<feature type="domain" description="Nudix hydrolase" evidence="8">
    <location>
        <begin position="35"/>
        <end position="229"/>
    </location>
</feature>
<evidence type="ECO:0000256" key="5">
    <source>
        <dbReference type="ARBA" id="ARBA00022842"/>
    </source>
</evidence>
<dbReference type="PROSITE" id="PS51462">
    <property type="entry name" value="NUDIX"/>
    <property type="match status" value="1"/>
</dbReference>
<evidence type="ECO:0000259" key="8">
    <source>
        <dbReference type="PROSITE" id="PS51462"/>
    </source>
</evidence>
<dbReference type="GO" id="GO:0016818">
    <property type="term" value="F:hydrolase activity, acting on acid anhydrides, in phosphorus-containing anhydrides"/>
    <property type="evidence" value="ECO:0007669"/>
    <property type="project" value="InterPro"/>
</dbReference>
<comment type="cofactor">
    <cofactor evidence="1">
        <name>Mn(2+)</name>
        <dbReference type="ChEBI" id="CHEBI:29035"/>
    </cofactor>
</comment>
<dbReference type="Proteomes" id="UP000184066">
    <property type="component" value="Unassembled WGS sequence"/>
</dbReference>
<evidence type="ECO:0000256" key="3">
    <source>
        <dbReference type="ARBA" id="ARBA00022723"/>
    </source>
</evidence>
<feature type="compositionally biased region" description="Basic and acidic residues" evidence="7">
    <location>
        <begin position="1"/>
        <end position="12"/>
    </location>
</feature>
<sequence length="257" mass="27921">MSDQAPRPDEARASTSNDTPGRGREDRPRKPAPVPRDAATLILARRDADAPRVLMGQRGAGASFMPSKFVFPGGALDPEDAHAAAELLPALRPACAARLSKAAPEGLALPLAMAAIRETFEETGLALGRPDPRAAQLARGAPASWRAFYELGLVPAVDSLRFIFRAVTPPSRPKRFDARFFLADAAALHSDPDALEGCGELSHLRWLTLAEARRLELPLITEVVLAEVEEILAEDPDKDRPAPFFHHDEDRSWFDAL</sequence>
<dbReference type="Gene3D" id="3.90.79.10">
    <property type="entry name" value="Nucleoside Triphosphate Pyrophosphohydrolase"/>
    <property type="match status" value="1"/>
</dbReference>
<evidence type="ECO:0000256" key="6">
    <source>
        <dbReference type="ARBA" id="ARBA00023211"/>
    </source>
</evidence>
<evidence type="ECO:0000256" key="4">
    <source>
        <dbReference type="ARBA" id="ARBA00022801"/>
    </source>
</evidence>
<dbReference type="GO" id="GO:0046872">
    <property type="term" value="F:metal ion binding"/>
    <property type="evidence" value="ECO:0007669"/>
    <property type="project" value="UniProtKB-KW"/>
</dbReference>
<feature type="region of interest" description="Disordered" evidence="7">
    <location>
        <begin position="1"/>
        <end position="38"/>
    </location>
</feature>
<dbReference type="InterPro" id="IPR015797">
    <property type="entry name" value="NUDIX_hydrolase-like_dom_sf"/>
</dbReference>
<keyword evidence="3" id="KW-0479">Metal-binding</keyword>
<dbReference type="PANTHER" id="PTHR12318">
    <property type="entry name" value="TESTOSTERONE-REGULATED PROTEIN RP2"/>
    <property type="match status" value="1"/>
</dbReference>
<proteinExistence type="predicted"/>
<keyword evidence="6" id="KW-0464">Manganese</keyword>
<keyword evidence="4" id="KW-0378">Hydrolase</keyword>